<dbReference type="Gene3D" id="3.40.50.200">
    <property type="entry name" value="Peptidase S8/S53 domain"/>
    <property type="match status" value="1"/>
</dbReference>
<dbReference type="InterPro" id="IPR010259">
    <property type="entry name" value="S8pro/Inhibitor_I9"/>
</dbReference>
<dbReference type="AlphaFoldDB" id="A0A328DXD8"/>
<evidence type="ECO:0000259" key="13">
    <source>
        <dbReference type="Pfam" id="PF05922"/>
    </source>
</evidence>
<proteinExistence type="inferred from homology"/>
<dbReference type="Gene3D" id="2.60.40.2310">
    <property type="match status" value="1"/>
</dbReference>
<keyword evidence="4 10" id="KW-0645">Protease</keyword>
<name>A0A328DXD8_9ASTE</name>
<dbReference type="SUPFAM" id="SSF52743">
    <property type="entry name" value="Subtilisin-like"/>
    <property type="match status" value="1"/>
</dbReference>
<dbReference type="EMBL" id="NQVE01000076">
    <property type="protein sequence ID" value="RAL49870.1"/>
    <property type="molecule type" value="Genomic_DNA"/>
</dbReference>
<dbReference type="InterPro" id="IPR041469">
    <property type="entry name" value="Subtilisin-like_FN3"/>
</dbReference>
<dbReference type="Gene3D" id="3.50.30.30">
    <property type="match status" value="1"/>
</dbReference>
<dbReference type="PROSITE" id="PS00138">
    <property type="entry name" value="SUBTILASE_SER"/>
    <property type="match status" value="1"/>
</dbReference>
<dbReference type="CDD" id="cd04852">
    <property type="entry name" value="Peptidases_S8_3"/>
    <property type="match status" value="1"/>
</dbReference>
<evidence type="ECO:0000256" key="10">
    <source>
        <dbReference type="PROSITE-ProRule" id="PRU01240"/>
    </source>
</evidence>
<keyword evidence="16" id="KW-1185">Reference proteome</keyword>
<feature type="active site" description="Charge relay system" evidence="9 10">
    <location>
        <position position="265"/>
    </location>
</feature>
<sequence>MQKKRGHVRTVNGVVHFSFCNAAQSYLTVFPYKRNGNFIIVRSREMDSLIIFSFAVFLFIQAQSISANKSTYIVHFDRSFMPESFPTQEQWYSSIVHSVKLETSSTSSSSTEPAVNNPTRLLYTYEHSFHGFSVVLSEDELEALENTPGFVSAYRDKTATLDTTHTFEFLSLNQDTGIWPASSYGDGVIVGVVDTGVWPESKSFKDDGMTEVPHRWGGICEEGEQFDASMCNKKLVGVRYFNKGVSAANPNITIAMNSGRDFMGHGTHASSTVAGNYVEDVSFFGYAQGTATGIAPKARVAMYKVGWVEGMCSSDVLAGIDRAVADGVDVISISIGFDSVHLFEDPIAIASFGAMEKGILVSTSAGNSGIVPGKLHNGIPWVLTSAAGSTDRWLAGNLSLGNGEEITGWAMCLGGEKNTILERLPLIYNDAISACNSSQQLLSHSLTNGIIVCDHTDQLYDQMNNASRSGFSGGIFVSDDPALFERANLCSFPGVVISQEDSYRVINYARNGSPNPSVSITFQQTLLGRNPAPVVASYTSRGPAPSSPWVLKPDILAPGSLILASWIPGTEPSSSFNMVSGTSMACPHSSAIAALLKGAHPEWSPAAIRSAMVTTAVPYDNTNGTIKDSGLNYTAATPLAMGGGLVNPNAALDPGLIYDATPQDYINLLCSMNFTQTQIMSITRANNYECGNTSSLVDLNYPSFILLYTGNESTVAANQTFKRTVTYVGDGPATYGIDHVVLPADSEISVNPKSLSFQTKYETQRYSLVVSYRGNRSSETAFGSIAWVDESGDHIVRSPIVISSMIHIW</sequence>
<dbReference type="Pfam" id="PF00082">
    <property type="entry name" value="Peptidase_S8"/>
    <property type="match status" value="1"/>
</dbReference>
<feature type="active site" description="Charge relay system" evidence="9 10">
    <location>
        <position position="194"/>
    </location>
</feature>
<evidence type="ECO:0000256" key="3">
    <source>
        <dbReference type="ARBA" id="ARBA00022525"/>
    </source>
</evidence>
<evidence type="ECO:0000256" key="6">
    <source>
        <dbReference type="ARBA" id="ARBA00022801"/>
    </source>
</evidence>
<evidence type="ECO:0000313" key="15">
    <source>
        <dbReference type="EMBL" id="RAL49870.1"/>
    </source>
</evidence>
<keyword evidence="3" id="KW-0964">Secreted</keyword>
<keyword evidence="11" id="KW-0812">Transmembrane</keyword>
<dbReference type="InterPro" id="IPR023828">
    <property type="entry name" value="Peptidase_S8_Ser-AS"/>
</dbReference>
<gene>
    <name evidence="15" type="ORF">DM860_002161</name>
</gene>
<dbReference type="Pfam" id="PF17766">
    <property type="entry name" value="fn3_6"/>
    <property type="match status" value="1"/>
</dbReference>
<dbReference type="InterPro" id="IPR037045">
    <property type="entry name" value="S8pro/Inhibitor_I9_sf"/>
</dbReference>
<evidence type="ECO:0000259" key="14">
    <source>
        <dbReference type="Pfam" id="PF17766"/>
    </source>
</evidence>
<evidence type="ECO:0000256" key="8">
    <source>
        <dbReference type="ARBA" id="ARBA00023180"/>
    </source>
</evidence>
<evidence type="ECO:0000256" key="7">
    <source>
        <dbReference type="ARBA" id="ARBA00022825"/>
    </source>
</evidence>
<dbReference type="FunFam" id="3.40.50.200:FF:000006">
    <property type="entry name" value="Subtilisin-like protease SBT1.5"/>
    <property type="match status" value="1"/>
</dbReference>
<dbReference type="Pfam" id="PF05922">
    <property type="entry name" value="Inhibitor_I9"/>
    <property type="match status" value="1"/>
</dbReference>
<feature type="domain" description="Inhibitor I9" evidence="13">
    <location>
        <begin position="71"/>
        <end position="161"/>
    </location>
</feature>
<feature type="active site" description="Charge relay system" evidence="9 10">
    <location>
        <position position="583"/>
    </location>
</feature>
<dbReference type="GO" id="GO:0006508">
    <property type="term" value="P:proteolysis"/>
    <property type="evidence" value="ECO:0007669"/>
    <property type="project" value="UniProtKB-KW"/>
</dbReference>
<feature type="domain" description="Subtilisin-like protease fibronectin type-III" evidence="14">
    <location>
        <begin position="698"/>
        <end position="802"/>
    </location>
</feature>
<dbReference type="GO" id="GO:0004252">
    <property type="term" value="F:serine-type endopeptidase activity"/>
    <property type="evidence" value="ECO:0007669"/>
    <property type="project" value="UniProtKB-UniRule"/>
</dbReference>
<organism evidence="15 16">
    <name type="scientific">Cuscuta australis</name>
    <dbReference type="NCBI Taxonomy" id="267555"/>
    <lineage>
        <taxon>Eukaryota</taxon>
        <taxon>Viridiplantae</taxon>
        <taxon>Streptophyta</taxon>
        <taxon>Embryophyta</taxon>
        <taxon>Tracheophyta</taxon>
        <taxon>Spermatophyta</taxon>
        <taxon>Magnoliopsida</taxon>
        <taxon>eudicotyledons</taxon>
        <taxon>Gunneridae</taxon>
        <taxon>Pentapetalae</taxon>
        <taxon>asterids</taxon>
        <taxon>lamiids</taxon>
        <taxon>Solanales</taxon>
        <taxon>Convolvulaceae</taxon>
        <taxon>Cuscuteae</taxon>
        <taxon>Cuscuta</taxon>
        <taxon>Cuscuta subgen. Grammica</taxon>
        <taxon>Cuscuta sect. Cleistogrammica</taxon>
    </lineage>
</organism>
<comment type="caution">
    <text evidence="15">The sequence shown here is derived from an EMBL/GenBank/DDBJ whole genome shotgun (WGS) entry which is preliminary data.</text>
</comment>
<dbReference type="InterPro" id="IPR000209">
    <property type="entry name" value="Peptidase_S8/S53_dom"/>
</dbReference>
<keyword evidence="5" id="KW-0732">Signal</keyword>
<evidence type="ECO:0000256" key="2">
    <source>
        <dbReference type="ARBA" id="ARBA00011073"/>
    </source>
</evidence>
<dbReference type="InterPro" id="IPR036852">
    <property type="entry name" value="Peptidase_S8/S53_dom_sf"/>
</dbReference>
<comment type="similarity">
    <text evidence="2 10">Belongs to the peptidase S8 family.</text>
</comment>
<dbReference type="Gene3D" id="3.30.70.80">
    <property type="entry name" value="Peptidase S8 propeptide/proteinase inhibitor I9"/>
    <property type="match status" value="1"/>
</dbReference>
<keyword evidence="8" id="KW-0325">Glycoprotein</keyword>
<feature type="domain" description="Peptidase S8/S53" evidence="12">
    <location>
        <begin position="185"/>
        <end position="622"/>
    </location>
</feature>
<reference evidence="15 16" key="1">
    <citation type="submission" date="2018-06" db="EMBL/GenBank/DDBJ databases">
        <title>The Genome of Cuscuta australis (Dodder) Provides Insight into the Evolution of Plant Parasitism.</title>
        <authorList>
            <person name="Liu H."/>
        </authorList>
    </citation>
    <scope>NUCLEOTIDE SEQUENCE [LARGE SCALE GENOMIC DNA]</scope>
    <source>
        <strain evidence="16">cv. Yunnan</strain>
        <tissue evidence="15">Vines</tissue>
    </source>
</reference>
<dbReference type="Proteomes" id="UP000249390">
    <property type="component" value="Unassembled WGS sequence"/>
</dbReference>
<protein>
    <recommendedName>
        <fullName evidence="17">Peptidase S8/S53 domain-containing protein</fullName>
    </recommendedName>
</protein>
<dbReference type="InterPro" id="IPR034197">
    <property type="entry name" value="Peptidases_S8_3"/>
</dbReference>
<evidence type="ECO:0008006" key="17">
    <source>
        <dbReference type="Google" id="ProtNLM"/>
    </source>
</evidence>
<dbReference type="InterPro" id="IPR015500">
    <property type="entry name" value="Peptidase_S8_subtilisin-rel"/>
</dbReference>
<dbReference type="PANTHER" id="PTHR10795">
    <property type="entry name" value="PROPROTEIN CONVERTASE SUBTILISIN/KEXIN"/>
    <property type="match status" value="1"/>
</dbReference>
<accession>A0A328DXD8</accession>
<keyword evidence="11" id="KW-0472">Membrane</keyword>
<evidence type="ECO:0000256" key="1">
    <source>
        <dbReference type="ARBA" id="ARBA00004613"/>
    </source>
</evidence>
<evidence type="ECO:0000313" key="16">
    <source>
        <dbReference type="Proteomes" id="UP000249390"/>
    </source>
</evidence>
<evidence type="ECO:0000256" key="4">
    <source>
        <dbReference type="ARBA" id="ARBA00022670"/>
    </source>
</evidence>
<evidence type="ECO:0000256" key="11">
    <source>
        <dbReference type="SAM" id="Phobius"/>
    </source>
</evidence>
<evidence type="ECO:0000256" key="9">
    <source>
        <dbReference type="PIRSR" id="PIRSR615500-1"/>
    </source>
</evidence>
<feature type="transmembrane region" description="Helical" evidence="11">
    <location>
        <begin position="49"/>
        <end position="66"/>
    </location>
</feature>
<dbReference type="CDD" id="cd02120">
    <property type="entry name" value="PA_subtilisin_like"/>
    <property type="match status" value="1"/>
</dbReference>
<evidence type="ECO:0000256" key="5">
    <source>
        <dbReference type="ARBA" id="ARBA00022729"/>
    </source>
</evidence>
<dbReference type="InterPro" id="IPR045051">
    <property type="entry name" value="SBT"/>
</dbReference>
<keyword evidence="7 10" id="KW-0720">Serine protease</keyword>
<comment type="subcellular location">
    <subcellularLocation>
        <location evidence="1">Secreted</location>
    </subcellularLocation>
</comment>
<dbReference type="FunFam" id="3.30.70.80:FF:000003">
    <property type="entry name" value="Subtilisin-like protease SBT1.9"/>
    <property type="match status" value="1"/>
</dbReference>
<keyword evidence="6 10" id="KW-0378">Hydrolase</keyword>
<dbReference type="GO" id="GO:0005576">
    <property type="term" value="C:extracellular region"/>
    <property type="evidence" value="ECO:0007669"/>
    <property type="project" value="UniProtKB-SubCell"/>
</dbReference>
<keyword evidence="11" id="KW-1133">Transmembrane helix</keyword>
<evidence type="ECO:0000259" key="12">
    <source>
        <dbReference type="Pfam" id="PF00082"/>
    </source>
</evidence>
<dbReference type="PRINTS" id="PR00723">
    <property type="entry name" value="SUBTILISIN"/>
</dbReference>
<dbReference type="PROSITE" id="PS51892">
    <property type="entry name" value="SUBTILASE"/>
    <property type="match status" value="1"/>
</dbReference>